<name>A0AAW9RCF1_9GAMM</name>
<keyword evidence="1" id="KW-1133">Transmembrane helix</keyword>
<dbReference type="RefSeq" id="WP_354693324.1">
    <property type="nucleotide sequence ID" value="NZ_JAZHOG010000001.1"/>
</dbReference>
<keyword evidence="1" id="KW-0812">Transmembrane</keyword>
<protein>
    <recommendedName>
        <fullName evidence="4">Zinc-finger domain-containing protein</fullName>
    </recommendedName>
</protein>
<evidence type="ECO:0008006" key="4">
    <source>
        <dbReference type="Google" id="ProtNLM"/>
    </source>
</evidence>
<reference evidence="2 3" key="1">
    <citation type="submission" date="2024-02" db="EMBL/GenBank/DDBJ databases">
        <title>A novel Wenzhouxiangellaceae bacterium, isolated from coastal sediments.</title>
        <authorList>
            <person name="Du Z.-J."/>
            <person name="Ye Y.-Q."/>
            <person name="Zhang X.-Y."/>
        </authorList>
    </citation>
    <scope>NUCLEOTIDE SEQUENCE [LARGE SCALE GENOMIC DNA]</scope>
    <source>
        <strain evidence="2 3">CH-27</strain>
    </source>
</reference>
<feature type="transmembrane region" description="Helical" evidence="1">
    <location>
        <begin position="75"/>
        <end position="95"/>
    </location>
</feature>
<evidence type="ECO:0000313" key="2">
    <source>
        <dbReference type="EMBL" id="MEJ8566000.1"/>
    </source>
</evidence>
<sequence length="222" mass="24851">MVKTHYTDAWIDRYLRDELTAEDEMRFETALLESPELQSDLEAALAVRRALEIEMQADRAAPPVETPAVEGQTPWIPMALTGSLVVVVLSGVMYWNVSHEMADLRNGMQALERPHSHEVLVPLDIMRSASTDIPEAVIYKPTGGEFIALDIELTAIAREAGHLRMALRSPEGLEVATWHASASANGRVRSSFDPEFLPEGQVWLEVQDSEGTMLDRRLLEFR</sequence>
<comment type="caution">
    <text evidence="2">The sequence shown here is derived from an EMBL/GenBank/DDBJ whole genome shotgun (WGS) entry which is preliminary data.</text>
</comment>
<proteinExistence type="predicted"/>
<organism evidence="2 3">
    <name type="scientific">Elongatibacter sediminis</name>
    <dbReference type="NCBI Taxonomy" id="3119006"/>
    <lineage>
        <taxon>Bacteria</taxon>
        <taxon>Pseudomonadati</taxon>
        <taxon>Pseudomonadota</taxon>
        <taxon>Gammaproteobacteria</taxon>
        <taxon>Chromatiales</taxon>
        <taxon>Wenzhouxiangellaceae</taxon>
        <taxon>Elongatibacter</taxon>
    </lineage>
</organism>
<keyword evidence="3" id="KW-1185">Reference proteome</keyword>
<gene>
    <name evidence="2" type="ORF">V3330_00070</name>
</gene>
<dbReference type="Proteomes" id="UP001359886">
    <property type="component" value="Unassembled WGS sequence"/>
</dbReference>
<dbReference type="AlphaFoldDB" id="A0AAW9RCF1"/>
<evidence type="ECO:0000313" key="3">
    <source>
        <dbReference type="Proteomes" id="UP001359886"/>
    </source>
</evidence>
<dbReference type="EMBL" id="JAZHOG010000001">
    <property type="protein sequence ID" value="MEJ8566000.1"/>
    <property type="molecule type" value="Genomic_DNA"/>
</dbReference>
<keyword evidence="1" id="KW-0472">Membrane</keyword>
<accession>A0AAW9RCF1</accession>
<evidence type="ECO:0000256" key="1">
    <source>
        <dbReference type="SAM" id="Phobius"/>
    </source>
</evidence>